<dbReference type="AlphaFoldDB" id="A0A6J4SCE7"/>
<organism evidence="3">
    <name type="scientific">uncultured Solirubrobacteraceae bacterium</name>
    <dbReference type="NCBI Taxonomy" id="1162706"/>
    <lineage>
        <taxon>Bacteria</taxon>
        <taxon>Bacillati</taxon>
        <taxon>Actinomycetota</taxon>
        <taxon>Thermoleophilia</taxon>
        <taxon>Solirubrobacterales</taxon>
        <taxon>Solirubrobacteraceae</taxon>
        <taxon>environmental samples</taxon>
    </lineage>
</organism>
<name>A0A6J4SCE7_9ACTN</name>
<sequence>MLRQGPIPLSLHAASEPLLVALLIAAPFLFTFSDESAPTAIAIIAGLVILVVAMSTRWKLSLVKVIPVEVHALLDLGLGAFLIASPFIFGFSDVSEPTAFFIVFGIVEILATIGTAWRGDVAAPTTARP</sequence>
<reference evidence="3" key="1">
    <citation type="submission" date="2020-02" db="EMBL/GenBank/DDBJ databases">
        <authorList>
            <person name="Meier V. D."/>
        </authorList>
    </citation>
    <scope>NUCLEOTIDE SEQUENCE</scope>
    <source>
        <strain evidence="3">AVDCRST_MAG53</strain>
    </source>
</reference>
<evidence type="ECO:0000313" key="3">
    <source>
        <dbReference type="EMBL" id="CAA9490052.1"/>
    </source>
</evidence>
<feature type="transmembrane region" description="Helical" evidence="1">
    <location>
        <begin position="12"/>
        <end position="33"/>
    </location>
</feature>
<keyword evidence="1" id="KW-0812">Transmembrane</keyword>
<keyword evidence="1" id="KW-1133">Transmembrane helix</keyword>
<feature type="transmembrane region" description="Helical" evidence="1">
    <location>
        <begin position="72"/>
        <end position="92"/>
    </location>
</feature>
<keyword evidence="1" id="KW-0472">Membrane</keyword>
<feature type="transmembrane region" description="Helical" evidence="1">
    <location>
        <begin position="39"/>
        <end position="60"/>
    </location>
</feature>
<protein>
    <recommendedName>
        <fullName evidence="2">SPW repeat-containing integral membrane domain-containing protein</fullName>
    </recommendedName>
</protein>
<dbReference type="Pfam" id="PF03779">
    <property type="entry name" value="SPW"/>
    <property type="match status" value="1"/>
</dbReference>
<gene>
    <name evidence="3" type="ORF">AVDCRST_MAG53-1544</name>
</gene>
<evidence type="ECO:0000256" key="1">
    <source>
        <dbReference type="SAM" id="Phobius"/>
    </source>
</evidence>
<feature type="transmembrane region" description="Helical" evidence="1">
    <location>
        <begin position="98"/>
        <end position="117"/>
    </location>
</feature>
<evidence type="ECO:0000259" key="2">
    <source>
        <dbReference type="Pfam" id="PF03779"/>
    </source>
</evidence>
<feature type="domain" description="SPW repeat-containing integral membrane" evidence="2">
    <location>
        <begin position="18"/>
        <end position="111"/>
    </location>
</feature>
<dbReference type="InterPro" id="IPR005530">
    <property type="entry name" value="SPW"/>
</dbReference>
<proteinExistence type="predicted"/>
<accession>A0A6J4SCE7</accession>
<dbReference type="EMBL" id="CADCVR010000042">
    <property type="protein sequence ID" value="CAA9490052.1"/>
    <property type="molecule type" value="Genomic_DNA"/>
</dbReference>